<accession>A0A9Q1KSD9</accession>
<evidence type="ECO:0000256" key="4">
    <source>
        <dbReference type="ARBA" id="ARBA00022512"/>
    </source>
</evidence>
<comment type="caution">
    <text evidence="7">The sequence shown here is derived from an EMBL/GenBank/DDBJ whole genome shotgun (WGS) entry which is preliminary data.</text>
</comment>
<protein>
    <recommendedName>
        <fullName evidence="6">Pectin acetylesterase</fullName>
        <ecNumber evidence="6">3.1.1.-</ecNumber>
    </recommendedName>
</protein>
<evidence type="ECO:0000256" key="3">
    <source>
        <dbReference type="ARBA" id="ARBA00005784"/>
    </source>
</evidence>
<name>A0A9Q1KSD9_9CARY</name>
<keyword evidence="6" id="KW-0378">Hydrolase</keyword>
<keyword evidence="6" id="KW-0964">Secreted</keyword>
<dbReference type="OrthoDB" id="2015280at2759"/>
<evidence type="ECO:0000256" key="2">
    <source>
        <dbReference type="ARBA" id="ARBA00004191"/>
    </source>
</evidence>
<dbReference type="InterPro" id="IPR004963">
    <property type="entry name" value="PAE/NOTUM"/>
</dbReference>
<organism evidence="7 8">
    <name type="scientific">Carnegiea gigantea</name>
    <dbReference type="NCBI Taxonomy" id="171969"/>
    <lineage>
        <taxon>Eukaryota</taxon>
        <taxon>Viridiplantae</taxon>
        <taxon>Streptophyta</taxon>
        <taxon>Embryophyta</taxon>
        <taxon>Tracheophyta</taxon>
        <taxon>Spermatophyta</taxon>
        <taxon>Magnoliopsida</taxon>
        <taxon>eudicotyledons</taxon>
        <taxon>Gunneridae</taxon>
        <taxon>Pentapetalae</taxon>
        <taxon>Caryophyllales</taxon>
        <taxon>Cactineae</taxon>
        <taxon>Cactaceae</taxon>
        <taxon>Cactoideae</taxon>
        <taxon>Echinocereeae</taxon>
        <taxon>Carnegiea</taxon>
    </lineage>
</organism>
<comment type="similarity">
    <text evidence="3 6">Belongs to the pectinacetylesterase family.</text>
</comment>
<evidence type="ECO:0000256" key="1">
    <source>
        <dbReference type="ARBA" id="ARBA00003534"/>
    </source>
</evidence>
<dbReference type="Pfam" id="PF03283">
    <property type="entry name" value="PAE"/>
    <property type="match status" value="1"/>
</dbReference>
<dbReference type="GO" id="GO:0071555">
    <property type="term" value="P:cell wall organization"/>
    <property type="evidence" value="ECO:0007669"/>
    <property type="project" value="UniProtKB-KW"/>
</dbReference>
<dbReference type="AlphaFoldDB" id="A0A9Q1KSD9"/>
<evidence type="ECO:0000313" key="8">
    <source>
        <dbReference type="Proteomes" id="UP001153076"/>
    </source>
</evidence>
<evidence type="ECO:0000256" key="6">
    <source>
        <dbReference type="RuleBase" id="RU363114"/>
    </source>
</evidence>
<dbReference type="EC" id="3.1.1.-" evidence="6"/>
<dbReference type="Proteomes" id="UP001153076">
    <property type="component" value="Unassembled WGS sequence"/>
</dbReference>
<keyword evidence="5 6" id="KW-0961">Cell wall biogenesis/degradation</keyword>
<gene>
    <name evidence="7" type="ORF">Cgig2_010605</name>
</gene>
<keyword evidence="8" id="KW-1185">Reference proteome</keyword>
<evidence type="ECO:0000256" key="5">
    <source>
        <dbReference type="ARBA" id="ARBA00023316"/>
    </source>
</evidence>
<comment type="subcellular location">
    <subcellularLocation>
        <location evidence="2 6">Secreted</location>
        <location evidence="2 6">Cell wall</location>
    </subcellularLocation>
</comment>
<keyword evidence="4 6" id="KW-0134">Cell wall</keyword>
<dbReference type="EMBL" id="JAKOGI010000028">
    <property type="protein sequence ID" value="KAJ8448718.1"/>
    <property type="molecule type" value="Genomic_DNA"/>
</dbReference>
<proteinExistence type="inferred from homology"/>
<comment type="function">
    <text evidence="1 6">Hydrolyzes acetyl esters in homogalacturonan regions of pectin. In type I primary cell wall, galacturonic acid residues of pectin can be acetylated at the O-2 and O-3 positions. Decreasing the degree of acetylation of pectin gels in vitro alters their physical properties.</text>
</comment>
<sequence length="175" mass="20582">MHLAIWHMHNITFFDQIKKMFHHILVPPSADIRGHWNHCKISIATCTESQIQVLQGFAYDYFSFYGFFSAVRKYELIESVCLDFRQDMLKALYPFYRNSRRGGMFINSCFAHCQTELQDTWFAVDSPRVHQKRLTISSILQTIAEAVGNWYFGRSRAKLIDCPYPCDNNCHNLIQ</sequence>
<dbReference type="PANTHER" id="PTHR21562">
    <property type="entry name" value="NOTUM-RELATED"/>
    <property type="match status" value="1"/>
</dbReference>
<reference evidence="7" key="1">
    <citation type="submission" date="2022-04" db="EMBL/GenBank/DDBJ databases">
        <title>Carnegiea gigantea Genome sequencing and assembly v2.</title>
        <authorList>
            <person name="Copetti D."/>
            <person name="Sanderson M.J."/>
            <person name="Burquez A."/>
            <person name="Wojciechowski M.F."/>
        </authorList>
    </citation>
    <scope>NUCLEOTIDE SEQUENCE</scope>
    <source>
        <strain evidence="7">SGP5-SGP5p</strain>
        <tissue evidence="7">Aerial part</tissue>
    </source>
</reference>
<dbReference type="GO" id="GO:0016787">
    <property type="term" value="F:hydrolase activity"/>
    <property type="evidence" value="ECO:0007669"/>
    <property type="project" value="UniProtKB-KW"/>
</dbReference>
<evidence type="ECO:0000313" key="7">
    <source>
        <dbReference type="EMBL" id="KAJ8448718.1"/>
    </source>
</evidence>
<dbReference type="PANTHER" id="PTHR21562:SF69">
    <property type="entry name" value="PECTIN ACETYLESTERASE 9"/>
    <property type="match status" value="1"/>
</dbReference>